<feature type="domain" description="Thiol:disulfide interchange protein DsbD N-terminal" evidence="2">
    <location>
        <begin position="46"/>
        <end position="152"/>
    </location>
</feature>
<organism evidence="3 4">
    <name type="scientific">Paracoccus litorisediminis</name>
    <dbReference type="NCBI Taxonomy" id="2006130"/>
    <lineage>
        <taxon>Bacteria</taxon>
        <taxon>Pseudomonadati</taxon>
        <taxon>Pseudomonadota</taxon>
        <taxon>Alphaproteobacteria</taxon>
        <taxon>Rhodobacterales</taxon>
        <taxon>Paracoccaceae</taxon>
        <taxon>Paracoccus</taxon>
    </lineage>
</organism>
<feature type="signal peptide" evidence="1">
    <location>
        <begin position="1"/>
        <end position="16"/>
    </location>
</feature>
<proteinExistence type="predicted"/>
<dbReference type="Pfam" id="PF11412">
    <property type="entry name" value="DsbD_N"/>
    <property type="match status" value="1"/>
</dbReference>
<keyword evidence="4" id="KW-1185">Reference proteome</keyword>
<name>A0A844HHQ0_9RHOB</name>
<evidence type="ECO:0000313" key="3">
    <source>
        <dbReference type="EMBL" id="MTH58488.1"/>
    </source>
</evidence>
<dbReference type="OrthoDB" id="9811036at2"/>
<dbReference type="AlphaFoldDB" id="A0A844HHQ0"/>
<evidence type="ECO:0000259" key="2">
    <source>
        <dbReference type="Pfam" id="PF11412"/>
    </source>
</evidence>
<evidence type="ECO:0000313" key="4">
    <source>
        <dbReference type="Proteomes" id="UP000449846"/>
    </source>
</evidence>
<dbReference type="RefSeq" id="WP_155038363.1">
    <property type="nucleotide sequence ID" value="NZ_JBHGCD010000001.1"/>
</dbReference>
<dbReference type="InterPro" id="IPR028250">
    <property type="entry name" value="DsbDN"/>
</dbReference>
<keyword evidence="1" id="KW-0732">Signal</keyword>
<dbReference type="Proteomes" id="UP000449846">
    <property type="component" value="Unassembled WGS sequence"/>
</dbReference>
<dbReference type="EMBL" id="WMIG01000001">
    <property type="protein sequence ID" value="MTH58488.1"/>
    <property type="molecule type" value="Genomic_DNA"/>
</dbReference>
<reference evidence="3 4" key="1">
    <citation type="submission" date="2019-11" db="EMBL/GenBank/DDBJ databases">
        <authorList>
            <person name="Dong K."/>
        </authorList>
    </citation>
    <scope>NUCLEOTIDE SEQUENCE [LARGE SCALE GENOMIC DNA]</scope>
    <source>
        <strain evidence="3 4">NBRC 112902</strain>
    </source>
</reference>
<gene>
    <name evidence="3" type="ORF">GL300_04610</name>
</gene>
<protein>
    <recommendedName>
        <fullName evidence="2">Thiol:disulfide interchange protein DsbD N-terminal domain-containing protein</fullName>
    </recommendedName>
</protein>
<evidence type="ECO:0000256" key="1">
    <source>
        <dbReference type="SAM" id="SignalP"/>
    </source>
</evidence>
<feature type="chain" id="PRO_5032373402" description="Thiol:disulfide interchange protein DsbD N-terminal domain-containing protein" evidence="1">
    <location>
        <begin position="17"/>
        <end position="268"/>
    </location>
</feature>
<accession>A0A844HHQ0</accession>
<comment type="caution">
    <text evidence="3">The sequence shown here is derived from an EMBL/GenBank/DDBJ whole genome shotgun (WGS) entry which is preliminary data.</text>
</comment>
<sequence length="268" mass="28562">MKWCAFLLVSVAPAFAQGGVGQVDAAGVEHPPGLVSAELLPGWVTPKGNRMTALALRLEPGWKTYWRSPGDAGVPPHFDWQGSSNLGQVTMHWPRPETIESGGERTLGYHDMLVLPIEIAPADAGGAVDLATTVDFGLCDDICVPVQVRLTAPPAGSAPDPAIQAALAQVPETSTERPQCRVEEIEDGMRVTASFDHQDAPEVAMELQADKVWVSQPELGRQGDRLTASADFVAESGKPFALDTNALRLTLIGPDRATEYLGCDTVTD</sequence>